<dbReference type="RefSeq" id="WP_213409651.1">
    <property type="nucleotide sequence ID" value="NZ_CP074441.1"/>
</dbReference>
<name>A0ABT3E496_9LACO</name>
<sequence>MNKDELMNELVSSIKNRGVNFVGFDHLDAIAVVNPDRMIGAYDKNRATLFDVTHEFMHLELGHIERGNGYDFTNEQETTCNAVTTQYLWDMFLFHGGSIEYAQHFIEVSGCPDYWVDRIITPDVDLSWAFA</sequence>
<dbReference type="Proteomes" id="UP001526225">
    <property type="component" value="Unassembled WGS sequence"/>
</dbReference>
<accession>A0ABT3E496</accession>
<protein>
    <recommendedName>
        <fullName evidence="3">IrrE N-terminal-like domain-containing protein</fullName>
    </recommendedName>
</protein>
<evidence type="ECO:0008006" key="3">
    <source>
        <dbReference type="Google" id="ProtNLM"/>
    </source>
</evidence>
<dbReference type="EMBL" id="JAOZFE010000003">
    <property type="protein sequence ID" value="MCW0953231.1"/>
    <property type="molecule type" value="Genomic_DNA"/>
</dbReference>
<comment type="caution">
    <text evidence="1">The sequence shown here is derived from an EMBL/GenBank/DDBJ whole genome shotgun (WGS) entry which is preliminary data.</text>
</comment>
<evidence type="ECO:0000313" key="2">
    <source>
        <dbReference type="Proteomes" id="UP001526225"/>
    </source>
</evidence>
<proteinExistence type="predicted"/>
<keyword evidence="2" id="KW-1185">Reference proteome</keyword>
<evidence type="ECO:0000313" key="1">
    <source>
        <dbReference type="EMBL" id="MCW0953231.1"/>
    </source>
</evidence>
<reference evidence="1 2" key="1">
    <citation type="submission" date="2022-10" db="EMBL/GenBank/DDBJ databases">
        <title>Weissella fermenti sp. nov., isolated from fermented cabbage.</title>
        <authorList>
            <person name="Lee J.K."/>
            <person name="Baek J.H."/>
            <person name="Choi D.G."/>
            <person name="Kim J.M."/>
            <person name="Jeon C.O."/>
        </authorList>
    </citation>
    <scope>NUCLEOTIDE SEQUENCE [LARGE SCALE GENOMIC DNA]</scope>
    <source>
        <strain evidence="1 2">KACC 18534</strain>
    </source>
</reference>
<gene>
    <name evidence="1" type="ORF">OIT44_03970</name>
</gene>
<organism evidence="1 2">
    <name type="scientific">Weissella ceti</name>
    <dbReference type="NCBI Taxonomy" id="759620"/>
    <lineage>
        <taxon>Bacteria</taxon>
        <taxon>Bacillati</taxon>
        <taxon>Bacillota</taxon>
        <taxon>Bacilli</taxon>
        <taxon>Lactobacillales</taxon>
        <taxon>Lactobacillaceae</taxon>
        <taxon>Weissella</taxon>
    </lineage>
</organism>